<gene>
    <name evidence="14" type="ORF">BKD09_27140</name>
</gene>
<dbReference type="InterPro" id="IPR010359">
    <property type="entry name" value="IrrE_HExxH"/>
</dbReference>
<dbReference type="GO" id="GO:0005524">
    <property type="term" value="F:ATP binding"/>
    <property type="evidence" value="ECO:0007669"/>
    <property type="project" value="UniProtKB-UniRule"/>
</dbReference>
<dbReference type="GO" id="GO:0000725">
    <property type="term" value="P:recombinational repair"/>
    <property type="evidence" value="ECO:0007669"/>
    <property type="project" value="TreeGrafter"/>
</dbReference>
<keyword evidence="4 10" id="KW-0347">Helicase</keyword>
<dbReference type="InterPro" id="IPR014016">
    <property type="entry name" value="UvrD-like_ATP-bd"/>
</dbReference>
<organism evidence="14 15">
    <name type="scientific">Bradyrhizobium japonicum</name>
    <dbReference type="NCBI Taxonomy" id="375"/>
    <lineage>
        <taxon>Bacteria</taxon>
        <taxon>Pseudomonadati</taxon>
        <taxon>Pseudomonadota</taxon>
        <taxon>Alphaproteobacteria</taxon>
        <taxon>Hyphomicrobiales</taxon>
        <taxon>Nitrobacteraceae</taxon>
        <taxon>Bradyrhizobium</taxon>
    </lineage>
</organism>
<keyword evidence="2 10" id="KW-0547">Nucleotide-binding</keyword>
<evidence type="ECO:0000259" key="12">
    <source>
        <dbReference type="PROSITE" id="PS51198"/>
    </source>
</evidence>
<dbReference type="InterPro" id="IPR013986">
    <property type="entry name" value="DExx_box_DNA_helicase_dom_sf"/>
</dbReference>
<dbReference type="Gene3D" id="1.10.10.160">
    <property type="match status" value="1"/>
</dbReference>
<dbReference type="GO" id="GO:0033202">
    <property type="term" value="C:DNA helicase complex"/>
    <property type="evidence" value="ECO:0007669"/>
    <property type="project" value="TreeGrafter"/>
</dbReference>
<dbReference type="AlphaFoldDB" id="A0A1L3FFC5"/>
<dbReference type="CDD" id="cd17932">
    <property type="entry name" value="DEXQc_UvrD"/>
    <property type="match status" value="1"/>
</dbReference>
<dbReference type="SUPFAM" id="SSF52540">
    <property type="entry name" value="P-loop containing nucleoside triphosphate hydrolases"/>
    <property type="match status" value="1"/>
</dbReference>
<dbReference type="GO" id="GO:0003677">
    <property type="term" value="F:DNA binding"/>
    <property type="evidence" value="ECO:0007669"/>
    <property type="project" value="InterPro"/>
</dbReference>
<dbReference type="PANTHER" id="PTHR11070">
    <property type="entry name" value="UVRD / RECB / PCRA DNA HELICASE FAMILY MEMBER"/>
    <property type="match status" value="1"/>
</dbReference>
<dbReference type="InterPro" id="IPR000212">
    <property type="entry name" value="DNA_helicase_UvrD/REP"/>
</dbReference>
<feature type="domain" description="UvrD-like helicase C-terminal" evidence="13">
    <location>
        <begin position="450"/>
        <end position="727"/>
    </location>
</feature>
<evidence type="ECO:0000313" key="15">
    <source>
        <dbReference type="Proteomes" id="UP000181962"/>
    </source>
</evidence>
<dbReference type="EC" id="5.6.2.4" evidence="8"/>
<feature type="domain" description="UvrD-like helicase ATP-binding" evidence="12">
    <location>
        <begin position="147"/>
        <end position="446"/>
    </location>
</feature>
<dbReference type="Pfam" id="PF06114">
    <property type="entry name" value="Peptidase_M78"/>
    <property type="match status" value="1"/>
</dbReference>
<dbReference type="Gene3D" id="3.40.50.300">
    <property type="entry name" value="P-loop containing nucleotide triphosphate hydrolases"/>
    <property type="match status" value="2"/>
</dbReference>
<comment type="similarity">
    <text evidence="1">Belongs to the helicase family. UvrD subfamily.</text>
</comment>
<evidence type="ECO:0000256" key="2">
    <source>
        <dbReference type="ARBA" id="ARBA00022741"/>
    </source>
</evidence>
<feature type="region of interest" description="Disordered" evidence="11">
    <location>
        <begin position="43"/>
        <end position="70"/>
    </location>
</feature>
<dbReference type="GO" id="GO:0043138">
    <property type="term" value="F:3'-5' DNA helicase activity"/>
    <property type="evidence" value="ECO:0007669"/>
    <property type="project" value="UniProtKB-EC"/>
</dbReference>
<evidence type="ECO:0000256" key="10">
    <source>
        <dbReference type="PROSITE-ProRule" id="PRU00560"/>
    </source>
</evidence>
<dbReference type="Pfam" id="PF12705">
    <property type="entry name" value="PDDEXK_1"/>
    <property type="match status" value="1"/>
</dbReference>
<feature type="binding site" evidence="10">
    <location>
        <begin position="168"/>
        <end position="175"/>
    </location>
    <ligand>
        <name>ATP</name>
        <dbReference type="ChEBI" id="CHEBI:30616"/>
    </ligand>
</feature>
<dbReference type="EMBL" id="CP017637">
    <property type="protein sequence ID" value="APG12017.1"/>
    <property type="molecule type" value="Genomic_DNA"/>
</dbReference>
<dbReference type="PANTHER" id="PTHR11070:SF55">
    <property type="entry name" value="DNA 3'-5' HELICASE"/>
    <property type="match status" value="1"/>
</dbReference>
<evidence type="ECO:0000256" key="11">
    <source>
        <dbReference type="SAM" id="MobiDB-lite"/>
    </source>
</evidence>
<dbReference type="GO" id="GO:0005829">
    <property type="term" value="C:cytosol"/>
    <property type="evidence" value="ECO:0007669"/>
    <property type="project" value="TreeGrafter"/>
</dbReference>
<evidence type="ECO:0000256" key="5">
    <source>
        <dbReference type="ARBA" id="ARBA00022840"/>
    </source>
</evidence>
<dbReference type="Proteomes" id="UP000181962">
    <property type="component" value="Chromosome"/>
</dbReference>
<evidence type="ECO:0000256" key="7">
    <source>
        <dbReference type="ARBA" id="ARBA00034617"/>
    </source>
</evidence>
<evidence type="ECO:0000256" key="8">
    <source>
        <dbReference type="ARBA" id="ARBA00034808"/>
    </source>
</evidence>
<evidence type="ECO:0000259" key="13">
    <source>
        <dbReference type="PROSITE" id="PS51217"/>
    </source>
</evidence>
<dbReference type="InterPro" id="IPR014017">
    <property type="entry name" value="DNA_helicase_UvrD-like_C"/>
</dbReference>
<sequence length="1072" mass="118214">MLGGGDGALHRKGDKPSIYLSSALAPDVAAYVEAHEFGHFWIETPDEPAVTPRDSDPGAPEEGTPLGLRRVEAYSPQELRERYANVFAREFLLPGPEAAARFDAGASGSTIAADVGVPIGLVNQQLAVALLLPDVPIKAKPADRERPGLDGSQKVAAEFEGAPLLVEAGPGTGKTRTLIARIEYLMAKGVPAPCILALTFSNKAAREIRERVAAAAPAAAAEIWAGTFHAFGLELLRKYGALEGIKEPVKLLDQADQLAFLERELPQLGLDHYLRLHEPLFELRNITSAISRAKDEVFSPAEYAAAAARMRSRAGSDDDAILRADKAAEVARVYAHYETRLRADGNVDFADLINRSIEILKKHPEVRDELHRQYVHILVDEYQDVNRASALLLKELAGGGERLWVVGDARQSIYRFRGAAPSNTSEFEKDYPNGKRLALAVNYRSRKQIVETFGGYARRMTVGGGRNSSLRSIRGPGADPIDFNVAVDRSSEIAGIAAAIERYRKAGRPYRDQAVLCRSHSNLQKIAEGLEASGIAVLYLGDLFERPEIRDLLSILSFVSERRRGGLMRVATLPRWRMKLSDVRAFLAFAEQIEKTPFAALADIDRLESLSAEGRSALARLGSDLDEIGFKTGPGQLLTHLLFERSLIRDYLSGNSAADQQRRLAIHQFLQFAIENDWSDDGDPKRRLLGWIRRLEAFGDERALREMPAAIEGIDAVRLMTVHASKGLEFAVVHLPTLGNGIFPLRRIGTTCPAPAGMLPSTAEESHAEEEQCLFFVALSRARDHLSLSRACRYSESQRSNPSPALDAIAEFLPREPDADPNWTSRLPARPVAGDRSDLARVVREHDGRDIELYLGCPRRYLYQAILGLSGSREDNGYVRFHRTVYRVLGWMAAQPGKVTADALKAETDARWAESGPTDHPLQPLYRASAQRILDQANARPRNGVRVGETLTADIDGHNIALKVDEIERDGRGFVLRRLRTGRSPKNRPDHRALHALMAEAGRQEFGNGVRFEIRYLSSDDVVPVSFARVMADRIDEVRAVVTGLASGNYPAVQTEDCPRCPHYFICQAVPD</sequence>
<evidence type="ECO:0000256" key="4">
    <source>
        <dbReference type="ARBA" id="ARBA00022806"/>
    </source>
</evidence>
<keyword evidence="3 10" id="KW-0378">Hydrolase</keyword>
<dbReference type="InterPro" id="IPR038726">
    <property type="entry name" value="PDDEXK_AddAB-type"/>
</dbReference>
<dbReference type="RefSeq" id="WP_071913959.1">
    <property type="nucleotide sequence ID" value="NZ_CP017637.1"/>
</dbReference>
<evidence type="ECO:0000313" key="14">
    <source>
        <dbReference type="EMBL" id="APG12017.1"/>
    </source>
</evidence>
<dbReference type="InterPro" id="IPR027417">
    <property type="entry name" value="P-loop_NTPase"/>
</dbReference>
<dbReference type="GO" id="GO:0016787">
    <property type="term" value="F:hydrolase activity"/>
    <property type="evidence" value="ECO:0007669"/>
    <property type="project" value="UniProtKB-UniRule"/>
</dbReference>
<dbReference type="PROSITE" id="PS51198">
    <property type="entry name" value="UVRD_HELICASE_ATP_BIND"/>
    <property type="match status" value="1"/>
</dbReference>
<proteinExistence type="inferred from homology"/>
<dbReference type="Gene3D" id="1.10.486.10">
    <property type="entry name" value="PCRA, domain 4"/>
    <property type="match status" value="1"/>
</dbReference>
<evidence type="ECO:0000256" key="9">
    <source>
        <dbReference type="ARBA" id="ARBA00048988"/>
    </source>
</evidence>
<accession>A0A1L3FFC5</accession>
<reference evidence="14 15" key="1">
    <citation type="submission" date="2016-11" db="EMBL/GenBank/DDBJ databases">
        <title>Complete Genome Sequence of Bradyrhizobium sp. strain J5, an isolated from soybean nodule in Hokkaido.</title>
        <authorList>
            <person name="Kanehara K."/>
        </authorList>
    </citation>
    <scope>NUCLEOTIDE SEQUENCE [LARGE SCALE GENOMIC DNA]</scope>
    <source>
        <strain evidence="14 15">J5</strain>
    </source>
</reference>
<protein>
    <recommendedName>
        <fullName evidence="8">DNA 3'-5' helicase</fullName>
        <ecNumber evidence="8">5.6.2.4</ecNumber>
    </recommendedName>
</protein>
<keyword evidence="5 10" id="KW-0067">ATP-binding</keyword>
<evidence type="ECO:0000256" key="3">
    <source>
        <dbReference type="ARBA" id="ARBA00022801"/>
    </source>
</evidence>
<evidence type="ECO:0000256" key="6">
    <source>
        <dbReference type="ARBA" id="ARBA00023235"/>
    </source>
</evidence>
<dbReference type="Pfam" id="PF13361">
    <property type="entry name" value="UvrD_C"/>
    <property type="match status" value="1"/>
</dbReference>
<keyword evidence="6" id="KW-0413">Isomerase</keyword>
<dbReference type="Pfam" id="PF00580">
    <property type="entry name" value="UvrD-helicase"/>
    <property type="match status" value="1"/>
</dbReference>
<dbReference type="PROSITE" id="PS51217">
    <property type="entry name" value="UVRD_HELICASE_CTER"/>
    <property type="match status" value="1"/>
</dbReference>
<name>A0A1L3FFC5_BRAJP</name>
<comment type="catalytic activity">
    <reaction evidence="9">
        <text>ATP + H2O = ADP + phosphate + H(+)</text>
        <dbReference type="Rhea" id="RHEA:13065"/>
        <dbReference type="ChEBI" id="CHEBI:15377"/>
        <dbReference type="ChEBI" id="CHEBI:15378"/>
        <dbReference type="ChEBI" id="CHEBI:30616"/>
        <dbReference type="ChEBI" id="CHEBI:43474"/>
        <dbReference type="ChEBI" id="CHEBI:456216"/>
        <dbReference type="EC" id="5.6.2.4"/>
    </reaction>
</comment>
<evidence type="ECO:0000256" key="1">
    <source>
        <dbReference type="ARBA" id="ARBA00009922"/>
    </source>
</evidence>
<comment type="catalytic activity">
    <reaction evidence="7">
        <text>Couples ATP hydrolysis with the unwinding of duplex DNA by translocating in the 3'-5' direction.</text>
        <dbReference type="EC" id="5.6.2.4"/>
    </reaction>
</comment>